<proteinExistence type="predicted"/>
<protein>
    <submittedName>
        <fullName evidence="1">Uncharacterized protein</fullName>
    </submittedName>
</protein>
<keyword evidence="2" id="KW-1185">Reference proteome</keyword>
<comment type="caution">
    <text evidence="1">The sequence shown here is derived from an EMBL/GenBank/DDBJ whole genome shotgun (WGS) entry which is preliminary data.</text>
</comment>
<evidence type="ECO:0000313" key="1">
    <source>
        <dbReference type="EMBL" id="MCH86613.1"/>
    </source>
</evidence>
<sequence>MEEGIHHNVIAQPADEVVGECVLNQEDWAFFDDE</sequence>
<feature type="non-terminal residue" evidence="1">
    <location>
        <position position="34"/>
    </location>
</feature>
<gene>
    <name evidence="1" type="ORF">A2U01_0007472</name>
</gene>
<dbReference type="AlphaFoldDB" id="A0A392MHE7"/>
<accession>A0A392MHE7</accession>
<reference evidence="1 2" key="1">
    <citation type="journal article" date="2018" name="Front. Plant Sci.">
        <title>Red Clover (Trifolium pratense) and Zigzag Clover (T. medium) - A Picture of Genomic Similarities and Differences.</title>
        <authorList>
            <person name="Dluhosova J."/>
            <person name="Istvanek J."/>
            <person name="Nedelnik J."/>
            <person name="Repkova J."/>
        </authorList>
    </citation>
    <scope>NUCLEOTIDE SEQUENCE [LARGE SCALE GENOMIC DNA]</scope>
    <source>
        <strain evidence="2">cv. 10/8</strain>
        <tissue evidence="1">Leaf</tissue>
    </source>
</reference>
<evidence type="ECO:0000313" key="2">
    <source>
        <dbReference type="Proteomes" id="UP000265520"/>
    </source>
</evidence>
<name>A0A392MHE7_9FABA</name>
<dbReference type="EMBL" id="LXQA010010623">
    <property type="protein sequence ID" value="MCH86613.1"/>
    <property type="molecule type" value="Genomic_DNA"/>
</dbReference>
<dbReference type="Proteomes" id="UP000265520">
    <property type="component" value="Unassembled WGS sequence"/>
</dbReference>
<organism evidence="1 2">
    <name type="scientific">Trifolium medium</name>
    <dbReference type="NCBI Taxonomy" id="97028"/>
    <lineage>
        <taxon>Eukaryota</taxon>
        <taxon>Viridiplantae</taxon>
        <taxon>Streptophyta</taxon>
        <taxon>Embryophyta</taxon>
        <taxon>Tracheophyta</taxon>
        <taxon>Spermatophyta</taxon>
        <taxon>Magnoliopsida</taxon>
        <taxon>eudicotyledons</taxon>
        <taxon>Gunneridae</taxon>
        <taxon>Pentapetalae</taxon>
        <taxon>rosids</taxon>
        <taxon>fabids</taxon>
        <taxon>Fabales</taxon>
        <taxon>Fabaceae</taxon>
        <taxon>Papilionoideae</taxon>
        <taxon>50 kb inversion clade</taxon>
        <taxon>NPAAA clade</taxon>
        <taxon>Hologalegina</taxon>
        <taxon>IRL clade</taxon>
        <taxon>Trifolieae</taxon>
        <taxon>Trifolium</taxon>
    </lineage>
</organism>